<feature type="domain" description="Ternary complex factor MIP1 leucine-zipper" evidence="3">
    <location>
        <begin position="72"/>
        <end position="180"/>
    </location>
</feature>
<organism evidence="4 5">
    <name type="scientific">Hibiscus syriacus</name>
    <name type="common">Rose of Sharon</name>
    <dbReference type="NCBI Taxonomy" id="106335"/>
    <lineage>
        <taxon>Eukaryota</taxon>
        <taxon>Viridiplantae</taxon>
        <taxon>Streptophyta</taxon>
        <taxon>Embryophyta</taxon>
        <taxon>Tracheophyta</taxon>
        <taxon>Spermatophyta</taxon>
        <taxon>Magnoliopsida</taxon>
        <taxon>eudicotyledons</taxon>
        <taxon>Gunneridae</taxon>
        <taxon>Pentapetalae</taxon>
        <taxon>rosids</taxon>
        <taxon>malvids</taxon>
        <taxon>Malvales</taxon>
        <taxon>Malvaceae</taxon>
        <taxon>Malvoideae</taxon>
        <taxon>Hibiscus</taxon>
    </lineage>
</organism>
<evidence type="ECO:0000313" key="5">
    <source>
        <dbReference type="Proteomes" id="UP000436088"/>
    </source>
</evidence>
<protein>
    <submittedName>
        <fullName evidence="4">Set domain protein</fullName>
    </submittedName>
</protein>
<evidence type="ECO:0000256" key="1">
    <source>
        <dbReference type="SAM" id="MobiDB-lite"/>
    </source>
</evidence>
<gene>
    <name evidence="4" type="ORF">F3Y22_tig00110387pilonHSYRG00781</name>
</gene>
<dbReference type="Pfam" id="PF04784">
    <property type="entry name" value="DUF547"/>
    <property type="match status" value="1"/>
</dbReference>
<dbReference type="EMBL" id="VEPZ02000966">
    <property type="protein sequence ID" value="KAE8707074.1"/>
    <property type="molecule type" value="Genomic_DNA"/>
</dbReference>
<dbReference type="AlphaFoldDB" id="A0A6A3AR20"/>
<dbReference type="InterPro" id="IPR006869">
    <property type="entry name" value="DUF547"/>
</dbReference>
<evidence type="ECO:0000259" key="3">
    <source>
        <dbReference type="Pfam" id="PF14389"/>
    </source>
</evidence>
<feature type="domain" description="DUF547" evidence="2">
    <location>
        <begin position="432"/>
        <end position="566"/>
    </location>
</feature>
<keyword evidence="5" id="KW-1185">Reference proteome</keyword>
<dbReference type="Pfam" id="PF14389">
    <property type="entry name" value="Lzipper-MIP1"/>
    <property type="match status" value="1"/>
</dbReference>
<name>A0A6A3AR20_HIBSY</name>
<dbReference type="InterPro" id="IPR025757">
    <property type="entry name" value="MIP1_Leuzipper"/>
</dbReference>
<accession>A0A6A3AR20</accession>
<dbReference type="PANTHER" id="PTHR23054:SF18">
    <property type="entry name" value="TERNARY COMPLEX FACTOR MIP1, LEUCINE-ZIPPER"/>
    <property type="match status" value="1"/>
</dbReference>
<evidence type="ECO:0000313" key="4">
    <source>
        <dbReference type="EMBL" id="KAE8707074.1"/>
    </source>
</evidence>
<sequence length="645" mass="73542">MGFQGSGESNMLGLRVTPLRHKRSKSFPGNKRVEEDGMDNSLEASNRIMLDMGHLKDSVKTLKKQSPTPSIEVQNSLKQEILQLERRLQDQFEVRRALETALGYRTSHEDRNETSLSTTKAFPTLLLALPLYVLQDCPLTVDTAFLQPATELIKEIAVLELEVVYLEQYLLSLYRKSFDQQVSSISPSKRDERIKTPVDCPRVRFLKVPKPDDASKVENSALQSCYHDNSCKEPSAFEEEKLLDSDVNRSHSSLCQHSVYSSRSSPPEENLTKAIRTCRSQPLSRMEYAQNASGIISLAEHLGTRISDHVPDTPNKLSEDMIKCMAAIYCKLAEPPIQNGLSSPNTSTSPASAFSPPMQHDMWSPEFRNNSSFDVRLDNPFHVEGLKEFSGPYSNMVEVPWIFRDSQKLGDAEHLLQNFRSLIRRLEEIDPRKLKHEEKLAFWINTHNSLVMHAFLAYGIPQNNVKRLFLLLRAAYNIGGHTISADTIQSSILGCRVSRPRQWLRLILSSRTKFKTGDERQAYAIEHPQPLLHFALSSGNHSDPAIRAYTPKRVLQELETAKEEYIRATFGVRKDQKILLPKIVESFVKDSSLCPASVIEMIQHYLPKSLRRSIRKYQAGKPNKNIAWIPHNFTFRYLISKELLR</sequence>
<dbReference type="Proteomes" id="UP000436088">
    <property type="component" value="Unassembled WGS sequence"/>
</dbReference>
<evidence type="ECO:0000259" key="2">
    <source>
        <dbReference type="Pfam" id="PF04784"/>
    </source>
</evidence>
<proteinExistence type="predicted"/>
<reference evidence="4" key="1">
    <citation type="submission" date="2019-09" db="EMBL/GenBank/DDBJ databases">
        <title>Draft genome information of white flower Hibiscus syriacus.</title>
        <authorList>
            <person name="Kim Y.-M."/>
        </authorList>
    </citation>
    <scope>NUCLEOTIDE SEQUENCE [LARGE SCALE GENOMIC DNA]</scope>
    <source>
        <strain evidence="4">YM2019G1</strain>
    </source>
</reference>
<dbReference type="PANTHER" id="PTHR23054">
    <property type="entry name" value="TERNARY COMPLEX FACTOR MIP1, LEUCINE-ZIPPER-RELATED"/>
    <property type="match status" value="1"/>
</dbReference>
<feature type="region of interest" description="Disordered" evidence="1">
    <location>
        <begin position="1"/>
        <end position="37"/>
    </location>
</feature>
<comment type="caution">
    <text evidence="4">The sequence shown here is derived from an EMBL/GenBank/DDBJ whole genome shotgun (WGS) entry which is preliminary data.</text>
</comment>